<dbReference type="GO" id="GO:0031080">
    <property type="term" value="C:nuclear pore outer ring"/>
    <property type="evidence" value="ECO:0007669"/>
    <property type="project" value="TreeGrafter"/>
</dbReference>
<comment type="caution">
    <text evidence="12">The sequence shown here is derived from an EMBL/GenBank/DDBJ whole genome shotgun (WGS) entry which is preliminary data.</text>
</comment>
<dbReference type="GO" id="GO:0051028">
    <property type="term" value="P:mRNA transport"/>
    <property type="evidence" value="ECO:0007669"/>
    <property type="project" value="UniProtKB-KW"/>
</dbReference>
<dbReference type="GO" id="GO:1904263">
    <property type="term" value="P:positive regulation of TORC1 signaling"/>
    <property type="evidence" value="ECO:0007669"/>
    <property type="project" value="TreeGrafter"/>
</dbReference>
<keyword evidence="13" id="KW-1185">Reference proteome</keyword>
<evidence type="ECO:0000256" key="11">
    <source>
        <dbReference type="SAM" id="MobiDB-lite"/>
    </source>
</evidence>
<dbReference type="InterPro" id="IPR015943">
    <property type="entry name" value="WD40/YVTN_repeat-like_dom_sf"/>
</dbReference>
<comment type="similarity">
    <text evidence="2">Belongs to the WD repeat SEC13 family.</text>
</comment>
<evidence type="ECO:0000256" key="5">
    <source>
        <dbReference type="ARBA" id="ARBA00022737"/>
    </source>
</evidence>
<feature type="region of interest" description="Disordered" evidence="11">
    <location>
        <begin position="298"/>
        <end position="337"/>
    </location>
</feature>
<evidence type="ECO:0000256" key="1">
    <source>
        <dbReference type="ARBA" id="ARBA00004567"/>
    </source>
</evidence>
<keyword evidence="4 10" id="KW-0853">WD repeat</keyword>
<evidence type="ECO:0000256" key="6">
    <source>
        <dbReference type="ARBA" id="ARBA00022816"/>
    </source>
</evidence>
<evidence type="ECO:0000256" key="4">
    <source>
        <dbReference type="ARBA" id="ARBA00022574"/>
    </source>
</evidence>
<evidence type="ECO:0000313" key="12">
    <source>
        <dbReference type="EMBL" id="PVV03385.1"/>
    </source>
</evidence>
<evidence type="ECO:0000256" key="7">
    <source>
        <dbReference type="ARBA" id="ARBA00022927"/>
    </source>
</evidence>
<protein>
    <recommendedName>
        <fullName evidence="14">Anaphase-promoting complex subunit 4 WD40 domain-containing protein</fullName>
    </recommendedName>
</protein>
<dbReference type="PROSITE" id="PS50082">
    <property type="entry name" value="WD_REPEATS_2"/>
    <property type="match status" value="2"/>
</dbReference>
<feature type="repeat" description="WD" evidence="10">
    <location>
        <begin position="53"/>
        <end position="86"/>
    </location>
</feature>
<dbReference type="GO" id="GO:0034198">
    <property type="term" value="P:cellular response to amino acid starvation"/>
    <property type="evidence" value="ECO:0007669"/>
    <property type="project" value="TreeGrafter"/>
</dbReference>
<dbReference type="Pfam" id="PF00400">
    <property type="entry name" value="WD40"/>
    <property type="match status" value="3"/>
</dbReference>
<evidence type="ECO:0008006" key="14">
    <source>
        <dbReference type="Google" id="ProtNLM"/>
    </source>
</evidence>
<sequence>MEKGNFRVDSVDLVHDIEYNYYGTRIATCGSDKKIRVYDYLEEDDTWELSAVWKAHNGSVLSISWAPPEYGNVLASSSLDRNVKIWVEYEERGSEKTVSRTWSCVATLSDSVMTVHKVAFAPEHIGLTLATPSSDGKVRFYSPSKLADLTNWSITSTLEASEYPMKDSDGPLSISWDESEFSRFQMVAVGINQPKEIKIFYYYKNKWAIAFELAQLNCDILDISWAPLMGRTYHLIACASEDGIIRIYQVWITLNSEVNQSALLSSIDETKSNPLIRDFIPSGNHANDTFQETGNSSFIIQNPSTLDSTPAEPNVNEPNNTNAPRTKENFQSQHEPPKALASNLEYSQASGDTGHSQSLNNNLNDSFIIKQNNVSSLPANHDGSPNSAPKEIPGDIGTQQHYPNEGYSKRISMDSLINDSKVFPGSFKIKLLSELNAHQGMPVRSVKWNAIGTVLLSCGDDSTVKIWQKQPDTTFPDCEYCNGATSLSGSTTGGLDPNSK</sequence>
<evidence type="ECO:0000313" key="13">
    <source>
        <dbReference type="Proteomes" id="UP000245609"/>
    </source>
</evidence>
<proteinExistence type="inferred from homology"/>
<dbReference type="GO" id="GO:0015031">
    <property type="term" value="P:protein transport"/>
    <property type="evidence" value="ECO:0007669"/>
    <property type="project" value="UniProtKB-KW"/>
</dbReference>
<dbReference type="PANTHER" id="PTHR11024">
    <property type="entry name" value="NUCLEAR PORE COMPLEX PROTEIN SEC13 / SEH1 FAMILY MEMBER"/>
    <property type="match status" value="1"/>
</dbReference>
<dbReference type="Gene3D" id="2.130.10.10">
    <property type="entry name" value="YVTN repeat-like/Quinoprotein amine dehydrogenase"/>
    <property type="match status" value="1"/>
</dbReference>
<organism evidence="12 13">
    <name type="scientific">Smittium megazygosporum</name>
    <dbReference type="NCBI Taxonomy" id="133381"/>
    <lineage>
        <taxon>Eukaryota</taxon>
        <taxon>Fungi</taxon>
        <taxon>Fungi incertae sedis</taxon>
        <taxon>Zoopagomycota</taxon>
        <taxon>Kickxellomycotina</taxon>
        <taxon>Harpellomycetes</taxon>
        <taxon>Harpellales</taxon>
        <taxon>Legeriomycetaceae</taxon>
        <taxon>Smittium</taxon>
    </lineage>
</organism>
<dbReference type="SUPFAM" id="SSF50978">
    <property type="entry name" value="WD40 repeat-like"/>
    <property type="match status" value="1"/>
</dbReference>
<evidence type="ECO:0000256" key="9">
    <source>
        <dbReference type="ARBA" id="ARBA00023242"/>
    </source>
</evidence>
<dbReference type="OrthoDB" id="5566198at2759"/>
<evidence type="ECO:0000256" key="2">
    <source>
        <dbReference type="ARBA" id="ARBA00010102"/>
    </source>
</evidence>
<evidence type="ECO:0000256" key="8">
    <source>
        <dbReference type="ARBA" id="ARBA00023132"/>
    </source>
</evidence>
<feature type="repeat" description="WD" evidence="10">
    <location>
        <begin position="443"/>
        <end position="468"/>
    </location>
</feature>
<keyword evidence="3" id="KW-0813">Transport</keyword>
<gene>
    <name evidence="12" type="ORF">BB560_002123</name>
</gene>
<keyword evidence="8" id="KW-0811">Translocation</keyword>
<dbReference type="Proteomes" id="UP000245609">
    <property type="component" value="Unassembled WGS sequence"/>
</dbReference>
<dbReference type="EMBL" id="MBFS01000240">
    <property type="protein sequence ID" value="PVV03385.1"/>
    <property type="molecule type" value="Genomic_DNA"/>
</dbReference>
<dbReference type="GO" id="GO:0005198">
    <property type="term" value="F:structural molecule activity"/>
    <property type="evidence" value="ECO:0007669"/>
    <property type="project" value="InterPro"/>
</dbReference>
<keyword evidence="5" id="KW-0677">Repeat</keyword>
<feature type="compositionally biased region" description="Polar residues" evidence="11">
    <location>
        <begin position="316"/>
        <end position="334"/>
    </location>
</feature>
<evidence type="ECO:0000256" key="3">
    <source>
        <dbReference type="ARBA" id="ARBA00022448"/>
    </source>
</evidence>
<reference evidence="12 13" key="1">
    <citation type="journal article" date="2018" name="MBio">
        <title>Comparative Genomics Reveals the Core Gene Toolbox for the Fungus-Insect Symbiosis.</title>
        <authorList>
            <person name="Wang Y."/>
            <person name="Stata M."/>
            <person name="Wang W."/>
            <person name="Stajich J.E."/>
            <person name="White M.M."/>
            <person name="Moncalvo J.M."/>
        </authorList>
    </citation>
    <scope>NUCLEOTIDE SEQUENCE [LARGE SCALE GENOMIC DNA]</scope>
    <source>
        <strain evidence="12 13">SC-DP-2</strain>
    </source>
</reference>
<dbReference type="STRING" id="133381.A0A2T9ZFP1"/>
<name>A0A2T9ZFP1_9FUNG</name>
<evidence type="ECO:0000256" key="10">
    <source>
        <dbReference type="PROSITE-ProRule" id="PRU00221"/>
    </source>
</evidence>
<keyword evidence="8" id="KW-0906">Nuclear pore complex</keyword>
<keyword evidence="7" id="KW-0653">Protein transport</keyword>
<accession>A0A2T9ZFP1</accession>
<dbReference type="InterPro" id="IPR001680">
    <property type="entry name" value="WD40_rpt"/>
</dbReference>
<comment type="subcellular location">
    <subcellularLocation>
        <location evidence="1">Nucleus</location>
        <location evidence="1">Nuclear pore complex</location>
    </subcellularLocation>
</comment>
<dbReference type="InterPro" id="IPR037363">
    <property type="entry name" value="Sec13/Seh1_fam"/>
</dbReference>
<dbReference type="InterPro" id="IPR036322">
    <property type="entry name" value="WD40_repeat_dom_sf"/>
</dbReference>
<feature type="region of interest" description="Disordered" evidence="11">
    <location>
        <begin position="375"/>
        <end position="406"/>
    </location>
</feature>
<dbReference type="PANTHER" id="PTHR11024:SF3">
    <property type="entry name" value="NUCLEOPORIN SEH1"/>
    <property type="match status" value="1"/>
</dbReference>
<dbReference type="PROSITE" id="PS50294">
    <property type="entry name" value="WD_REPEATS_REGION"/>
    <property type="match status" value="1"/>
</dbReference>
<dbReference type="GO" id="GO:0035859">
    <property type="term" value="C:Seh1-associated complex"/>
    <property type="evidence" value="ECO:0007669"/>
    <property type="project" value="TreeGrafter"/>
</dbReference>
<keyword evidence="6" id="KW-0509">mRNA transport</keyword>
<dbReference type="SMART" id="SM00320">
    <property type="entry name" value="WD40"/>
    <property type="match status" value="5"/>
</dbReference>
<dbReference type="AlphaFoldDB" id="A0A2T9ZFP1"/>
<keyword evidence="9" id="KW-0539">Nucleus</keyword>
<feature type="compositionally biased region" description="Polar residues" evidence="11">
    <location>
        <begin position="298"/>
        <end position="308"/>
    </location>
</feature>
<feature type="compositionally biased region" description="Polar residues" evidence="11">
    <location>
        <begin position="375"/>
        <end position="387"/>
    </location>
</feature>